<dbReference type="EMBL" id="CAFBNE010000060">
    <property type="protein sequence ID" value="CAB4956266.1"/>
    <property type="molecule type" value="Genomic_DNA"/>
</dbReference>
<accession>A0A6J7KK79</accession>
<feature type="domain" description="IclR-ED" evidence="1">
    <location>
        <begin position="17"/>
        <end position="45"/>
    </location>
</feature>
<proteinExistence type="predicted"/>
<dbReference type="Pfam" id="PF01614">
    <property type="entry name" value="IclR_C"/>
    <property type="match status" value="1"/>
</dbReference>
<sequence length="59" mass="6083">MATASGDVDGHSGIQMFADNRLRAVSAVGDSFPLHASANGKAVPASDVSLVDVWIASRR</sequence>
<reference evidence="2" key="1">
    <citation type="submission" date="2020-05" db="EMBL/GenBank/DDBJ databases">
        <authorList>
            <person name="Chiriac C."/>
            <person name="Salcher M."/>
            <person name="Ghai R."/>
            <person name="Kavagutti S V."/>
        </authorList>
    </citation>
    <scope>NUCLEOTIDE SEQUENCE</scope>
</reference>
<dbReference type="AlphaFoldDB" id="A0A6J7KK79"/>
<protein>
    <submittedName>
        <fullName evidence="2">Unannotated protein</fullName>
    </submittedName>
</protein>
<dbReference type="InterPro" id="IPR014757">
    <property type="entry name" value="Tscrpt_reg_IclR_C"/>
</dbReference>
<name>A0A6J7KK79_9ZZZZ</name>
<evidence type="ECO:0000313" key="2">
    <source>
        <dbReference type="EMBL" id="CAB4956266.1"/>
    </source>
</evidence>
<organism evidence="2">
    <name type="scientific">freshwater metagenome</name>
    <dbReference type="NCBI Taxonomy" id="449393"/>
    <lineage>
        <taxon>unclassified sequences</taxon>
        <taxon>metagenomes</taxon>
        <taxon>ecological metagenomes</taxon>
    </lineage>
</organism>
<gene>
    <name evidence="2" type="ORF">UFOPK3772_01883</name>
</gene>
<evidence type="ECO:0000259" key="1">
    <source>
        <dbReference type="Pfam" id="PF01614"/>
    </source>
</evidence>